<accession>A6FZR4</accession>
<dbReference type="Proteomes" id="UP000005801">
    <property type="component" value="Unassembled WGS sequence"/>
</dbReference>
<organism evidence="1 2">
    <name type="scientific">Plesiocystis pacifica SIR-1</name>
    <dbReference type="NCBI Taxonomy" id="391625"/>
    <lineage>
        <taxon>Bacteria</taxon>
        <taxon>Pseudomonadati</taxon>
        <taxon>Myxococcota</taxon>
        <taxon>Polyangia</taxon>
        <taxon>Nannocystales</taxon>
        <taxon>Nannocystaceae</taxon>
        <taxon>Plesiocystis</taxon>
    </lineage>
</organism>
<protein>
    <submittedName>
        <fullName evidence="1">Uncharacterized protein</fullName>
    </submittedName>
</protein>
<reference evidence="1 2" key="1">
    <citation type="submission" date="2007-06" db="EMBL/GenBank/DDBJ databases">
        <authorList>
            <person name="Shimkets L."/>
            <person name="Ferriera S."/>
            <person name="Johnson J."/>
            <person name="Kravitz S."/>
            <person name="Beeson K."/>
            <person name="Sutton G."/>
            <person name="Rogers Y.-H."/>
            <person name="Friedman R."/>
            <person name="Frazier M."/>
            <person name="Venter J.C."/>
        </authorList>
    </citation>
    <scope>NUCLEOTIDE SEQUENCE [LARGE SCALE GENOMIC DNA]</scope>
    <source>
        <strain evidence="1 2">SIR-1</strain>
    </source>
</reference>
<keyword evidence="2" id="KW-1185">Reference proteome</keyword>
<evidence type="ECO:0000313" key="2">
    <source>
        <dbReference type="Proteomes" id="UP000005801"/>
    </source>
</evidence>
<dbReference type="AlphaFoldDB" id="A6FZR4"/>
<comment type="caution">
    <text evidence="1">The sequence shown here is derived from an EMBL/GenBank/DDBJ whole genome shotgun (WGS) entry which is preliminary data.</text>
</comment>
<dbReference type="EMBL" id="ABCS01000007">
    <property type="protein sequence ID" value="EDM80870.1"/>
    <property type="molecule type" value="Genomic_DNA"/>
</dbReference>
<gene>
    <name evidence="1" type="ORF">PPSIR1_28208</name>
</gene>
<evidence type="ECO:0000313" key="1">
    <source>
        <dbReference type="EMBL" id="EDM80870.1"/>
    </source>
</evidence>
<name>A6FZR4_9BACT</name>
<proteinExistence type="predicted"/>
<sequence>MPLGLVEGLREQGRDRLWSACLPQPPYEVPCALVLERGRVELEVFEWVGVARECAAPTEGLRGAFTPEALGDTQAGCPCMYIWGSADYPESEFCGVHNLGCYVYGERLIYTSTFSLDHELVRSVVGSDVVEELGIDDVEVLVGVMRDVELGLPRLGVWI</sequence>